<evidence type="ECO:0000313" key="5">
    <source>
        <dbReference type="EMBL" id="MZK16817.1"/>
    </source>
</evidence>
<reference evidence="11 12" key="2">
    <citation type="journal article" date="2019" name="Nat. Med.">
        <title>A library of human gut bacterial isolates paired with longitudinal multiomics data enables mechanistic microbiome research.</title>
        <authorList>
            <person name="Poyet M."/>
            <person name="Groussin M."/>
            <person name="Gibbons S.M."/>
            <person name="Avila-Pacheco J."/>
            <person name="Jiang X."/>
            <person name="Kearney S.M."/>
            <person name="Perrotta A.R."/>
            <person name="Berdy B."/>
            <person name="Zhao S."/>
            <person name="Lieberman T.D."/>
            <person name="Swanson P.K."/>
            <person name="Smith M."/>
            <person name="Roesemann S."/>
            <person name="Alexander J.E."/>
            <person name="Rich S.A."/>
            <person name="Livny J."/>
            <person name="Vlamakis H."/>
            <person name="Clish C."/>
            <person name="Bullock K."/>
            <person name="Deik A."/>
            <person name="Scott J."/>
            <person name="Pierce K.A."/>
            <person name="Xavier R.J."/>
            <person name="Alm E.J."/>
        </authorList>
    </citation>
    <scope>NUCLEOTIDE SEQUENCE [LARGE SCALE GENOMIC DNA]</scope>
    <source>
        <strain evidence="4 12">BIOML-A1</strain>
        <strain evidence="6 13">BIOML-A6</strain>
        <strain evidence="5 11">BIOML-A7</strain>
    </source>
</reference>
<evidence type="ECO:0000313" key="1">
    <source>
        <dbReference type="EMBL" id="CUM79290.1"/>
    </source>
</evidence>
<protein>
    <submittedName>
        <fullName evidence="4">DUF177 domain-containing protein</fullName>
    </submittedName>
    <submittedName>
        <fullName evidence="1">Uncharacterized ACR, COG1399</fullName>
    </submittedName>
</protein>
<dbReference type="EMBL" id="CYXO01000002">
    <property type="protein sequence ID" value="CUM79290.1"/>
    <property type="molecule type" value="Genomic_DNA"/>
</dbReference>
<dbReference type="Proteomes" id="UP000724058">
    <property type="component" value="Unassembled WGS sequence"/>
</dbReference>
<evidence type="ECO:0000313" key="10">
    <source>
        <dbReference type="Proteomes" id="UP000095597"/>
    </source>
</evidence>
<evidence type="ECO:0000313" key="3">
    <source>
        <dbReference type="EMBL" id="CUN80253.1"/>
    </source>
</evidence>
<dbReference type="Proteomes" id="UP000095597">
    <property type="component" value="Unassembled WGS sequence"/>
</dbReference>
<dbReference type="Proteomes" id="UP000095380">
    <property type="component" value="Unassembled WGS sequence"/>
</dbReference>
<reference evidence="7" key="4">
    <citation type="submission" date="2020-02" db="EMBL/GenBank/DDBJ databases">
        <authorList>
            <person name="Littmann E."/>
            <person name="Sorbara M."/>
        </authorList>
    </citation>
    <scope>NUCLEOTIDE SEQUENCE</scope>
    <source>
        <strain evidence="7">MSK.10.16</strain>
    </source>
</reference>
<dbReference type="AlphaFoldDB" id="A0A173RMS3"/>
<evidence type="ECO:0000313" key="9">
    <source>
        <dbReference type="Proteomes" id="UP000095439"/>
    </source>
</evidence>
<dbReference type="Proteomes" id="UP000446719">
    <property type="component" value="Unassembled WGS sequence"/>
</dbReference>
<evidence type="ECO:0000313" key="4">
    <source>
        <dbReference type="EMBL" id="MZK09845.1"/>
    </source>
</evidence>
<reference evidence="7" key="3">
    <citation type="journal article" date="2020" name="Cell Host Microbe">
        <title>Functional and Genomic Variation between Human-Derived Isolates of Lachnospiraceae Reveals Inter- and Intra-Species Diversity.</title>
        <authorList>
            <person name="Sorbara M.T."/>
            <person name="Littmann E.R."/>
            <person name="Fontana E."/>
            <person name="Moody T.U."/>
            <person name="Kohout C.E."/>
            <person name="Gjonbalaj M."/>
            <person name="Eaton V."/>
            <person name="Seok R."/>
            <person name="Leiner I.M."/>
            <person name="Pamer E.G."/>
        </authorList>
    </citation>
    <scope>NUCLEOTIDE SEQUENCE</scope>
    <source>
        <strain evidence="7">MSK.10.16</strain>
    </source>
</reference>
<dbReference type="EMBL" id="CYYM01000003">
    <property type="protein sequence ID" value="CUN80253.1"/>
    <property type="molecule type" value="Genomic_DNA"/>
</dbReference>
<dbReference type="Proteomes" id="UP000472916">
    <property type="component" value="Unassembled WGS sequence"/>
</dbReference>
<dbReference type="Proteomes" id="UP000095439">
    <property type="component" value="Unassembled WGS sequence"/>
</dbReference>
<evidence type="ECO:0000313" key="12">
    <source>
        <dbReference type="Proteomes" id="UP000449249"/>
    </source>
</evidence>
<dbReference type="Proteomes" id="UP000449249">
    <property type="component" value="Unassembled WGS sequence"/>
</dbReference>
<evidence type="ECO:0000313" key="11">
    <source>
        <dbReference type="Proteomes" id="UP000446719"/>
    </source>
</evidence>
<dbReference type="EMBL" id="JAAIOD010000001">
    <property type="protein sequence ID" value="NSE56567.1"/>
    <property type="molecule type" value="Genomic_DNA"/>
</dbReference>
<organism evidence="1 10">
    <name type="scientific">Dorea longicatena</name>
    <dbReference type="NCBI Taxonomy" id="88431"/>
    <lineage>
        <taxon>Bacteria</taxon>
        <taxon>Bacillati</taxon>
        <taxon>Bacillota</taxon>
        <taxon>Clostridia</taxon>
        <taxon>Lachnospirales</taxon>
        <taxon>Lachnospiraceae</taxon>
        <taxon>Dorea</taxon>
    </lineage>
</organism>
<proteinExistence type="predicted"/>
<evidence type="ECO:0000313" key="6">
    <source>
        <dbReference type="EMBL" id="MZK40547.1"/>
    </source>
</evidence>
<evidence type="ECO:0000313" key="7">
    <source>
        <dbReference type="EMBL" id="NSE56567.1"/>
    </source>
</evidence>
<dbReference type="EMBL" id="WWSB01000001">
    <property type="protein sequence ID" value="MZK16817.1"/>
    <property type="molecule type" value="Genomic_DNA"/>
</dbReference>
<dbReference type="EMBL" id="WWSC01000002">
    <property type="protein sequence ID" value="MZK40547.1"/>
    <property type="molecule type" value="Genomic_DNA"/>
</dbReference>
<dbReference type="eggNOG" id="COG1399">
    <property type="taxonomic scope" value="Bacteria"/>
</dbReference>
<accession>A0A173RMS3</accession>
<dbReference type="InterPro" id="IPR003772">
    <property type="entry name" value="YceD"/>
</dbReference>
<evidence type="ECO:0000313" key="2">
    <source>
        <dbReference type="EMBL" id="CUN65338.1"/>
    </source>
</evidence>
<sequence>MILNLSDVLSEQHKAIHESVPIEMTCFKSEMGDYAITEKTPLELSVEYAGDRKLEVTGKAEITSVAPCDRCLEDVEVKVTLDFKHKIDTESDAYDQSEDLDENNYIDGYSLDVEQLVYNELLVGWPTKILCSEDCKGICNVCGQNLNKGTCNCEDTGLDPRMSVIRDVFKNFKEV</sequence>
<evidence type="ECO:0000313" key="13">
    <source>
        <dbReference type="Proteomes" id="UP000472916"/>
    </source>
</evidence>
<dbReference type="RefSeq" id="WP_022415680.1">
    <property type="nucleotide sequence ID" value="NZ_CABIWY010000003.1"/>
</dbReference>
<evidence type="ECO:0000313" key="8">
    <source>
        <dbReference type="Proteomes" id="UP000095380"/>
    </source>
</evidence>
<gene>
    <name evidence="3" type="ORF">ERS852408_00960</name>
    <name evidence="2" type="ORF">ERS852423_01088</name>
    <name evidence="1" type="ORF">ERS852573_00579</name>
    <name evidence="7" type="ORF">G4332_00235</name>
    <name evidence="6" type="ORF">GT528_02230</name>
    <name evidence="5" type="ORF">GT565_01505</name>
    <name evidence="4" type="ORF">GT576_05745</name>
</gene>
<dbReference type="Pfam" id="PF02620">
    <property type="entry name" value="YceD"/>
    <property type="match status" value="1"/>
</dbReference>
<name>A0A173RMS3_9FIRM</name>
<dbReference type="EMBL" id="WWSH01000003">
    <property type="protein sequence ID" value="MZK09845.1"/>
    <property type="molecule type" value="Genomic_DNA"/>
</dbReference>
<dbReference type="EMBL" id="CYYY01000003">
    <property type="protein sequence ID" value="CUN65338.1"/>
    <property type="molecule type" value="Genomic_DNA"/>
</dbReference>
<reference evidence="8 9" key="1">
    <citation type="submission" date="2015-09" db="EMBL/GenBank/DDBJ databases">
        <authorList>
            <consortium name="Pathogen Informatics"/>
        </authorList>
    </citation>
    <scope>NUCLEOTIDE SEQUENCE [LARGE SCALE GENOMIC DNA]</scope>
    <source>
        <strain evidence="3 8">2789STDY5608851</strain>
        <strain evidence="2 9">2789STDY5608866</strain>
        <strain evidence="1 10">2789STDY5834961</strain>
    </source>
</reference>
<dbReference type="OrthoDB" id="9790372at2"/>